<organism evidence="2 3">
    <name type="scientific">Eragrostis curvula</name>
    <name type="common">weeping love grass</name>
    <dbReference type="NCBI Taxonomy" id="38414"/>
    <lineage>
        <taxon>Eukaryota</taxon>
        <taxon>Viridiplantae</taxon>
        <taxon>Streptophyta</taxon>
        <taxon>Embryophyta</taxon>
        <taxon>Tracheophyta</taxon>
        <taxon>Spermatophyta</taxon>
        <taxon>Magnoliopsida</taxon>
        <taxon>Liliopsida</taxon>
        <taxon>Poales</taxon>
        <taxon>Poaceae</taxon>
        <taxon>PACMAD clade</taxon>
        <taxon>Chloridoideae</taxon>
        <taxon>Eragrostideae</taxon>
        <taxon>Eragrostidinae</taxon>
        <taxon>Eragrostis</taxon>
    </lineage>
</organism>
<evidence type="ECO:0000256" key="1">
    <source>
        <dbReference type="SAM" id="MobiDB-lite"/>
    </source>
</evidence>
<comment type="caution">
    <text evidence="2">The sequence shown here is derived from an EMBL/GenBank/DDBJ whole genome shotgun (WGS) entry which is preliminary data.</text>
</comment>
<feature type="non-terminal residue" evidence="2">
    <location>
        <position position="1"/>
    </location>
</feature>
<protein>
    <submittedName>
        <fullName evidence="2">Uncharacterized protein</fullName>
    </submittedName>
</protein>
<sequence>MKAGSTSAYASPTDLPLKLQLIYQHHTGVGTVAKSDAIIIVPQEHSPTTQELEAWFGSLASARRTTQPHSDDIGIVSSGAHSPKVTSPRCKVMSREPTNVPAEMWRQLWTCQQVNNQGSKIKVVNDTDERNAKSGDQFSMKSIIAWQYMFPLGEDKFTSRCSDAIHIVPLSSFPDEQQKISTKEKHVESTTQHGNEQKLEALADGLLIDKLEEQKTPPPVKNMDLSMATTPPVQEIRAENFPITLSSTSVSETHLESEQMAEAIPLEEHTESAPTVQKTPSAPPTELETNSNFVNMLEQFGEPCLAEKPVAEPGFESWVFLSLKKKKSSSAISIAD</sequence>
<gene>
    <name evidence="2" type="ORF">EJB05_22807</name>
</gene>
<feature type="region of interest" description="Disordered" evidence="1">
    <location>
        <begin position="268"/>
        <end position="288"/>
    </location>
</feature>
<name>A0A5J9V5E6_9POAL</name>
<evidence type="ECO:0000313" key="3">
    <source>
        <dbReference type="Proteomes" id="UP000324897"/>
    </source>
</evidence>
<proteinExistence type="predicted"/>
<evidence type="ECO:0000313" key="2">
    <source>
        <dbReference type="EMBL" id="TVU31136.1"/>
    </source>
</evidence>
<reference evidence="2 3" key="1">
    <citation type="journal article" date="2019" name="Sci. Rep.">
        <title>A high-quality genome of Eragrostis curvula grass provides insights into Poaceae evolution and supports new strategies to enhance forage quality.</title>
        <authorList>
            <person name="Carballo J."/>
            <person name="Santos B.A.C.M."/>
            <person name="Zappacosta D."/>
            <person name="Garbus I."/>
            <person name="Selva J.P."/>
            <person name="Gallo C.A."/>
            <person name="Diaz A."/>
            <person name="Albertini E."/>
            <person name="Caccamo M."/>
            <person name="Echenique V."/>
        </authorList>
    </citation>
    <scope>NUCLEOTIDE SEQUENCE [LARGE SCALE GENOMIC DNA]</scope>
    <source>
        <strain evidence="3">cv. Victoria</strain>
        <tissue evidence="2">Leaf</tissue>
    </source>
</reference>
<dbReference type="EMBL" id="RWGY01000011">
    <property type="protein sequence ID" value="TVU31136.1"/>
    <property type="molecule type" value="Genomic_DNA"/>
</dbReference>
<keyword evidence="3" id="KW-1185">Reference proteome</keyword>
<dbReference type="AlphaFoldDB" id="A0A5J9V5E6"/>
<dbReference type="Gramene" id="TVU31136">
    <property type="protein sequence ID" value="TVU31136"/>
    <property type="gene ID" value="EJB05_22807"/>
</dbReference>
<dbReference type="Proteomes" id="UP000324897">
    <property type="component" value="Chromosome 1"/>
</dbReference>
<accession>A0A5J9V5E6</accession>
<feature type="region of interest" description="Disordered" evidence="1">
    <location>
        <begin position="68"/>
        <end position="88"/>
    </location>
</feature>